<protein>
    <submittedName>
        <fullName evidence="1">Uncharacterized protein</fullName>
    </submittedName>
</protein>
<name>A0A370DUH3_9GAMM</name>
<comment type="caution">
    <text evidence="1">The sequence shown here is derived from an EMBL/GenBank/DDBJ whole genome shotgun (WGS) entry which is preliminary data.</text>
</comment>
<dbReference type="AlphaFoldDB" id="A0A370DUH3"/>
<evidence type="ECO:0000313" key="1">
    <source>
        <dbReference type="EMBL" id="RDH89030.1"/>
    </source>
</evidence>
<accession>A0A370DUH3</accession>
<evidence type="ECO:0000313" key="2">
    <source>
        <dbReference type="Proteomes" id="UP000255508"/>
    </source>
</evidence>
<reference evidence="1 2" key="1">
    <citation type="journal article" date="2018" name="ISME J.">
        <title>Endosymbiont genomes yield clues of tubeworm success.</title>
        <authorList>
            <person name="Li Y."/>
            <person name="Liles M.R."/>
            <person name="Halanych K.M."/>
        </authorList>
    </citation>
    <scope>NUCLEOTIDE SEQUENCE [LARGE SCALE GENOMIC DNA]</scope>
    <source>
        <strain evidence="1">A1422</strain>
    </source>
</reference>
<sequence>MAESVIDHLPDLAPLQFDSREPDMKITVPVASISTASLLITTLAITGCSGSQEEVRVTFCKDLSSSLLYSQEDVMERGRAQIQTT</sequence>
<dbReference type="EMBL" id="QFXD01000235">
    <property type="protein sequence ID" value="RDH89030.1"/>
    <property type="molecule type" value="Genomic_DNA"/>
</dbReference>
<organism evidence="1 2">
    <name type="scientific">endosymbiont of Lamellibrachia luymesi</name>
    <dbReference type="NCBI Taxonomy" id="2200907"/>
    <lineage>
        <taxon>Bacteria</taxon>
        <taxon>Pseudomonadati</taxon>
        <taxon>Pseudomonadota</taxon>
        <taxon>Gammaproteobacteria</taxon>
        <taxon>sulfur-oxidizing symbionts</taxon>
    </lineage>
</organism>
<dbReference type="Proteomes" id="UP000255508">
    <property type="component" value="Unassembled WGS sequence"/>
</dbReference>
<proteinExistence type="predicted"/>
<gene>
    <name evidence="1" type="ORF">DIZ79_13390</name>
</gene>